<accession>A0AAE1CKB8</accession>
<evidence type="ECO:0000313" key="1">
    <source>
        <dbReference type="EMBL" id="KAK3702607.1"/>
    </source>
</evidence>
<reference evidence="1" key="1">
    <citation type="journal article" date="2023" name="G3 (Bethesda)">
        <title>A reference genome for the long-term kleptoplast-retaining sea slug Elysia crispata morphotype clarki.</title>
        <authorList>
            <person name="Eastman K.E."/>
            <person name="Pendleton A.L."/>
            <person name="Shaikh M.A."/>
            <person name="Suttiyut T."/>
            <person name="Ogas R."/>
            <person name="Tomko P."/>
            <person name="Gavelis G."/>
            <person name="Widhalm J.R."/>
            <person name="Wisecaver J.H."/>
        </authorList>
    </citation>
    <scope>NUCLEOTIDE SEQUENCE</scope>
    <source>
        <strain evidence="1">ECLA1</strain>
    </source>
</reference>
<proteinExistence type="predicted"/>
<gene>
    <name evidence="1" type="ORF">RRG08_042597</name>
</gene>
<dbReference type="AlphaFoldDB" id="A0AAE1CKB8"/>
<organism evidence="1 2">
    <name type="scientific">Elysia crispata</name>
    <name type="common">lettuce slug</name>
    <dbReference type="NCBI Taxonomy" id="231223"/>
    <lineage>
        <taxon>Eukaryota</taxon>
        <taxon>Metazoa</taxon>
        <taxon>Spiralia</taxon>
        <taxon>Lophotrochozoa</taxon>
        <taxon>Mollusca</taxon>
        <taxon>Gastropoda</taxon>
        <taxon>Heterobranchia</taxon>
        <taxon>Euthyneura</taxon>
        <taxon>Panpulmonata</taxon>
        <taxon>Sacoglossa</taxon>
        <taxon>Placobranchoidea</taxon>
        <taxon>Plakobranchidae</taxon>
        <taxon>Elysia</taxon>
    </lineage>
</organism>
<name>A0AAE1CKB8_9GAST</name>
<sequence length="123" mass="13502">MSYADSEVFDFEQRLQAPLTFRSSPASSLPSNRRQDCGKRVAMGGAQPRVDMTVQIYVHSELLLAAPKWRSTTGSGNTDSDDLYKCSLQSIGIDLATAGVNSLDISENLAEYSSSQRIIKFFS</sequence>
<keyword evidence="2" id="KW-1185">Reference proteome</keyword>
<dbReference type="EMBL" id="JAWDGP010007852">
    <property type="protein sequence ID" value="KAK3702607.1"/>
    <property type="molecule type" value="Genomic_DNA"/>
</dbReference>
<evidence type="ECO:0000313" key="2">
    <source>
        <dbReference type="Proteomes" id="UP001283361"/>
    </source>
</evidence>
<dbReference type="Proteomes" id="UP001283361">
    <property type="component" value="Unassembled WGS sequence"/>
</dbReference>
<protein>
    <submittedName>
        <fullName evidence="1">Uncharacterized protein</fullName>
    </submittedName>
</protein>
<comment type="caution">
    <text evidence="1">The sequence shown here is derived from an EMBL/GenBank/DDBJ whole genome shotgun (WGS) entry which is preliminary data.</text>
</comment>